<organism evidence="2 3">
    <name type="scientific">Cytobacillus praedii</name>
    <dbReference type="NCBI Taxonomy" id="1742358"/>
    <lineage>
        <taxon>Bacteria</taxon>
        <taxon>Bacillati</taxon>
        <taxon>Bacillota</taxon>
        <taxon>Bacilli</taxon>
        <taxon>Bacillales</taxon>
        <taxon>Bacillaceae</taxon>
        <taxon>Cytobacillus</taxon>
    </lineage>
</organism>
<proteinExistence type="predicted"/>
<evidence type="ECO:0000313" key="2">
    <source>
        <dbReference type="EMBL" id="TCJ01355.1"/>
    </source>
</evidence>
<dbReference type="Proteomes" id="UP000293846">
    <property type="component" value="Unassembled WGS sequence"/>
</dbReference>
<protein>
    <submittedName>
        <fullName evidence="2">FkbM family methyltransferase</fullName>
    </submittedName>
</protein>
<dbReference type="STRING" id="1742358.GCA_001439605_02981"/>
<dbReference type="OrthoDB" id="5329963at2"/>
<feature type="non-terminal residue" evidence="2">
    <location>
        <position position="256"/>
    </location>
</feature>
<dbReference type="GO" id="GO:0032259">
    <property type="term" value="P:methylation"/>
    <property type="evidence" value="ECO:0007669"/>
    <property type="project" value="UniProtKB-KW"/>
</dbReference>
<gene>
    <name evidence="2" type="ORF">E0Y62_24360</name>
</gene>
<dbReference type="Gene3D" id="3.40.50.150">
    <property type="entry name" value="Vaccinia Virus protein VP39"/>
    <property type="match status" value="1"/>
</dbReference>
<dbReference type="InterPro" id="IPR052514">
    <property type="entry name" value="SAM-dependent_MTase"/>
</dbReference>
<evidence type="ECO:0000313" key="3">
    <source>
        <dbReference type="Proteomes" id="UP000293846"/>
    </source>
</evidence>
<dbReference type="EMBL" id="SJTH01000066">
    <property type="protein sequence ID" value="TCJ01355.1"/>
    <property type="molecule type" value="Genomic_DNA"/>
</dbReference>
<keyword evidence="2" id="KW-0808">Transferase</keyword>
<dbReference type="GO" id="GO:0008168">
    <property type="term" value="F:methyltransferase activity"/>
    <property type="evidence" value="ECO:0007669"/>
    <property type="project" value="UniProtKB-KW"/>
</dbReference>
<comment type="caution">
    <text evidence="2">The sequence shown here is derived from an EMBL/GenBank/DDBJ whole genome shotgun (WGS) entry which is preliminary data.</text>
</comment>
<dbReference type="InterPro" id="IPR029063">
    <property type="entry name" value="SAM-dependent_MTases_sf"/>
</dbReference>
<reference evidence="2 3" key="1">
    <citation type="submission" date="2019-03" db="EMBL/GenBank/DDBJ databases">
        <authorList>
            <person name="Jensen L."/>
            <person name="Storgaard J."/>
            <person name="Sulaj E."/>
            <person name="Schramm A."/>
            <person name="Marshall I.P.G."/>
        </authorList>
    </citation>
    <scope>NUCLEOTIDE SEQUENCE [LARGE SCALE GENOMIC DNA]</scope>
    <source>
        <strain evidence="2 3">2017H2G3</strain>
    </source>
</reference>
<name>A0A4R1AV78_9BACI</name>
<dbReference type="PANTHER" id="PTHR34203:SF15">
    <property type="entry name" value="SLL1173 PROTEIN"/>
    <property type="match status" value="1"/>
</dbReference>
<dbReference type="Pfam" id="PF05050">
    <property type="entry name" value="Methyltransf_21"/>
    <property type="match status" value="1"/>
</dbReference>
<keyword evidence="3" id="KW-1185">Reference proteome</keyword>
<dbReference type="SUPFAM" id="SSF53335">
    <property type="entry name" value="S-adenosyl-L-methionine-dependent methyltransferases"/>
    <property type="match status" value="1"/>
</dbReference>
<dbReference type="AlphaFoldDB" id="A0A4R1AV78"/>
<accession>A0A4R1AV78</accession>
<dbReference type="InterPro" id="IPR006342">
    <property type="entry name" value="FkbM_mtfrase"/>
</dbReference>
<dbReference type="RefSeq" id="WP_131238957.1">
    <property type="nucleotide sequence ID" value="NZ_SJTH01000066.1"/>
</dbReference>
<feature type="domain" description="Methyltransferase FkbM" evidence="1">
    <location>
        <begin position="56"/>
        <end position="201"/>
    </location>
</feature>
<keyword evidence="2" id="KW-0489">Methyltransferase</keyword>
<dbReference type="PANTHER" id="PTHR34203">
    <property type="entry name" value="METHYLTRANSFERASE, FKBM FAMILY PROTEIN"/>
    <property type="match status" value="1"/>
</dbReference>
<evidence type="ECO:0000259" key="1">
    <source>
        <dbReference type="Pfam" id="PF05050"/>
    </source>
</evidence>
<dbReference type="NCBIfam" id="TIGR01444">
    <property type="entry name" value="fkbM_fam"/>
    <property type="match status" value="1"/>
</dbReference>
<sequence>MEKTIFNLPFDQKSFIVYGSQQDRSIFQYIKANGYYENHIINLLKKITDSKSVCLDIGANIGLISLALSYLATEGKVYSFEPSKRNFSYLVQNIKENYVANINPINIGVYDQNKDMEFCNISDGGGWSFVFNGTESITQPNEVVTCVRLDDWVQTEGINKIDLIKIDTEGSEARVIRGAINTIHNTRPDVIVEFFPEKISENSGDNPEELYNLLESIYPNIYFINRFDDSLVKPADYSHLTELIKPTVYGELYCTF</sequence>